<organism evidence="2">
    <name type="scientific">Tanacetum cinerariifolium</name>
    <name type="common">Dalmatian daisy</name>
    <name type="synonym">Chrysanthemum cinerariifolium</name>
    <dbReference type="NCBI Taxonomy" id="118510"/>
    <lineage>
        <taxon>Eukaryota</taxon>
        <taxon>Viridiplantae</taxon>
        <taxon>Streptophyta</taxon>
        <taxon>Embryophyta</taxon>
        <taxon>Tracheophyta</taxon>
        <taxon>Spermatophyta</taxon>
        <taxon>Magnoliopsida</taxon>
        <taxon>eudicotyledons</taxon>
        <taxon>Gunneridae</taxon>
        <taxon>Pentapetalae</taxon>
        <taxon>asterids</taxon>
        <taxon>campanulids</taxon>
        <taxon>Asterales</taxon>
        <taxon>Asteraceae</taxon>
        <taxon>Asteroideae</taxon>
        <taxon>Anthemideae</taxon>
        <taxon>Anthemidinae</taxon>
        <taxon>Tanacetum</taxon>
    </lineage>
</organism>
<feature type="compositionally biased region" description="Basic residues" evidence="1">
    <location>
        <begin position="40"/>
        <end position="49"/>
    </location>
</feature>
<reference evidence="2" key="1">
    <citation type="journal article" date="2019" name="Sci. Rep.">
        <title>Draft genome of Tanacetum cinerariifolium, the natural source of mosquito coil.</title>
        <authorList>
            <person name="Yamashiro T."/>
            <person name="Shiraishi A."/>
            <person name="Satake H."/>
            <person name="Nakayama K."/>
        </authorList>
    </citation>
    <scope>NUCLEOTIDE SEQUENCE</scope>
</reference>
<feature type="region of interest" description="Disordered" evidence="1">
    <location>
        <begin position="1"/>
        <end position="55"/>
    </location>
</feature>
<accession>A0A699XJF4</accession>
<protein>
    <submittedName>
        <fullName evidence="2">Uncharacterized protein</fullName>
    </submittedName>
</protein>
<evidence type="ECO:0000313" key="2">
    <source>
        <dbReference type="EMBL" id="GFD58480.1"/>
    </source>
</evidence>
<sequence length="55" mass="5855">QSGGSGPSRHPAATAVRFGRGRKTCGLPGHHQTNGWPAVRRTRGRRARPGPRTGQ</sequence>
<dbReference type="AlphaFoldDB" id="A0A699XJF4"/>
<comment type="caution">
    <text evidence="2">The sequence shown here is derived from an EMBL/GenBank/DDBJ whole genome shotgun (WGS) entry which is preliminary data.</text>
</comment>
<name>A0A699XJF4_TANCI</name>
<proteinExistence type="predicted"/>
<evidence type="ECO:0000256" key="1">
    <source>
        <dbReference type="SAM" id="MobiDB-lite"/>
    </source>
</evidence>
<dbReference type="EMBL" id="BKCJ011853541">
    <property type="protein sequence ID" value="GFD58480.1"/>
    <property type="molecule type" value="Genomic_DNA"/>
</dbReference>
<gene>
    <name evidence="2" type="ORF">Tci_930449</name>
</gene>
<feature type="non-terminal residue" evidence="2">
    <location>
        <position position="1"/>
    </location>
</feature>